<feature type="chain" id="PRO_5011648343" description="DUF4124 domain-containing protein" evidence="2">
    <location>
        <begin position="23"/>
        <end position="191"/>
    </location>
</feature>
<dbReference type="RefSeq" id="WP_066847496.1">
    <property type="nucleotide sequence ID" value="NZ_CP019602.1"/>
</dbReference>
<evidence type="ECO:0000256" key="1">
    <source>
        <dbReference type="SAM" id="MobiDB-lite"/>
    </source>
</evidence>
<gene>
    <name evidence="3" type="ORF">A9D14_13735</name>
</gene>
<keyword evidence="4" id="KW-1185">Reference proteome</keyword>
<evidence type="ECO:0000313" key="4">
    <source>
        <dbReference type="Proteomes" id="UP000195807"/>
    </source>
</evidence>
<accession>A0A1Z1FDY2</accession>
<evidence type="ECO:0008006" key="5">
    <source>
        <dbReference type="Google" id="ProtNLM"/>
    </source>
</evidence>
<protein>
    <recommendedName>
        <fullName evidence="5">DUF4124 domain-containing protein</fullName>
    </recommendedName>
</protein>
<feature type="region of interest" description="Disordered" evidence="1">
    <location>
        <begin position="143"/>
        <end position="191"/>
    </location>
</feature>
<dbReference type="KEGG" id="cman:A9D14_13735"/>
<keyword evidence="2" id="KW-0732">Signal</keyword>
<dbReference type="Proteomes" id="UP000195807">
    <property type="component" value="Chromosome"/>
</dbReference>
<proteinExistence type="predicted"/>
<name>A0A1Z1FDY2_9SPHN</name>
<evidence type="ECO:0000313" key="3">
    <source>
        <dbReference type="EMBL" id="ARU17029.1"/>
    </source>
</evidence>
<feature type="compositionally biased region" description="Basic and acidic residues" evidence="1">
    <location>
        <begin position="149"/>
        <end position="164"/>
    </location>
</feature>
<dbReference type="AlphaFoldDB" id="A0A1Z1FDY2"/>
<organism evidence="3 4">
    <name type="scientific">Croceicoccus marinus</name>
    <dbReference type="NCBI Taxonomy" id="450378"/>
    <lineage>
        <taxon>Bacteria</taxon>
        <taxon>Pseudomonadati</taxon>
        <taxon>Pseudomonadota</taxon>
        <taxon>Alphaproteobacteria</taxon>
        <taxon>Sphingomonadales</taxon>
        <taxon>Erythrobacteraceae</taxon>
        <taxon>Croceicoccus</taxon>
    </lineage>
</organism>
<sequence>MKTTTALAALAFTAIWATPAAAQDAPNGERVNQVIVYGDQPCPEARDDNEIVVCVRQEDPYRVPQDLRESGAPQNEAWANRVAANADVGATGVGSCSTVGQEGQTGCQIDIIEQAYAEKETADSVRFGELIAEERARRLEAIDADAADEQERVEALEREYEARRTGQAPNPETGNVIEPSDAEPIAADPGE</sequence>
<dbReference type="EMBL" id="CP019602">
    <property type="protein sequence ID" value="ARU17029.1"/>
    <property type="molecule type" value="Genomic_DNA"/>
</dbReference>
<feature type="signal peptide" evidence="2">
    <location>
        <begin position="1"/>
        <end position="22"/>
    </location>
</feature>
<reference evidence="3 4" key="1">
    <citation type="submission" date="2017-01" db="EMBL/GenBank/DDBJ databases">
        <title>Complete genome sequence of esterase-producing bacterium Croceicoccus marinus E4A9.</title>
        <authorList>
            <person name="Wu Y.-H."/>
            <person name="Cheng H."/>
            <person name="Xu L."/>
            <person name="Huo Y.-Y."/>
            <person name="Wang C.-S."/>
            <person name="Xu X.-W."/>
        </authorList>
    </citation>
    <scope>NUCLEOTIDE SEQUENCE [LARGE SCALE GENOMIC DNA]</scope>
    <source>
        <strain evidence="3 4">E4A9</strain>
    </source>
</reference>
<dbReference type="STRING" id="450378.GCA_001661675_02758"/>
<evidence type="ECO:0000256" key="2">
    <source>
        <dbReference type="SAM" id="SignalP"/>
    </source>
</evidence>